<gene>
    <name evidence="1" type="ORF">GCM10022232_78850</name>
</gene>
<protein>
    <recommendedName>
        <fullName evidence="3">DUF3710 domain-containing protein</fullName>
    </recommendedName>
</protein>
<dbReference type="InterPro" id="IPR022183">
    <property type="entry name" value="DUF3710"/>
</dbReference>
<dbReference type="Pfam" id="PF12502">
    <property type="entry name" value="DUF3710"/>
    <property type="match status" value="1"/>
</dbReference>
<organism evidence="1 2">
    <name type="scientific">Streptomyces plumbiresistens</name>
    <dbReference type="NCBI Taxonomy" id="511811"/>
    <lineage>
        <taxon>Bacteria</taxon>
        <taxon>Bacillati</taxon>
        <taxon>Actinomycetota</taxon>
        <taxon>Actinomycetes</taxon>
        <taxon>Kitasatosporales</taxon>
        <taxon>Streptomycetaceae</taxon>
        <taxon>Streptomyces</taxon>
    </lineage>
</organism>
<dbReference type="RefSeq" id="WP_345569932.1">
    <property type="nucleotide sequence ID" value="NZ_BAAAZX010000032.1"/>
</dbReference>
<evidence type="ECO:0008006" key="3">
    <source>
        <dbReference type="Google" id="ProtNLM"/>
    </source>
</evidence>
<reference evidence="2" key="1">
    <citation type="journal article" date="2019" name="Int. J. Syst. Evol. Microbiol.">
        <title>The Global Catalogue of Microorganisms (GCM) 10K type strain sequencing project: providing services to taxonomists for standard genome sequencing and annotation.</title>
        <authorList>
            <consortium name="The Broad Institute Genomics Platform"/>
            <consortium name="The Broad Institute Genome Sequencing Center for Infectious Disease"/>
            <person name="Wu L."/>
            <person name="Ma J."/>
        </authorList>
    </citation>
    <scope>NUCLEOTIDE SEQUENCE [LARGE SCALE GENOMIC DNA]</scope>
    <source>
        <strain evidence="2">JCM 16924</strain>
    </source>
</reference>
<sequence>MGEASDAARAVVAQFTRDGFVAAESAERAEFEVWDRLTAGRVLLVAVQTLLRLRGEDGPADLGRPVPGLDEEEAGLVVRTLLGDAAAAPETSRRGLITLDRLLGLMASLIEEESLSEDEVDSLLEVAEESCRAVGPWDESDDRRPRDSELVDFGGLLVPTEPGVEIRPMTSRDGSVVAVTVVRGRTAIQLQAFRALSDTSWATIREQLFRTMRSQGSSVEERAGRAGTELQAVVRIQGPPGKDRQTTRVLGFDGPGWVLRGFVTGVGAEPDSTEDWPYTTFQRTVVRMSAAPESTDTLIRLRRPQPEGG</sequence>
<name>A0ABP7T964_9ACTN</name>
<evidence type="ECO:0000313" key="1">
    <source>
        <dbReference type="EMBL" id="GAA4022133.1"/>
    </source>
</evidence>
<proteinExistence type="predicted"/>
<comment type="caution">
    <text evidence="1">The sequence shown here is derived from an EMBL/GenBank/DDBJ whole genome shotgun (WGS) entry which is preliminary data.</text>
</comment>
<evidence type="ECO:0000313" key="2">
    <source>
        <dbReference type="Proteomes" id="UP001500456"/>
    </source>
</evidence>
<accession>A0ABP7T964</accession>
<dbReference type="Proteomes" id="UP001500456">
    <property type="component" value="Unassembled WGS sequence"/>
</dbReference>
<keyword evidence="2" id="KW-1185">Reference proteome</keyword>
<dbReference type="EMBL" id="BAAAZX010000032">
    <property type="protein sequence ID" value="GAA4022133.1"/>
    <property type="molecule type" value="Genomic_DNA"/>
</dbReference>